<feature type="compositionally biased region" description="Low complexity" evidence="3">
    <location>
        <begin position="853"/>
        <end position="875"/>
    </location>
</feature>
<feature type="coiled-coil region" evidence="2">
    <location>
        <begin position="402"/>
        <end position="579"/>
    </location>
</feature>
<feature type="region of interest" description="Disordered" evidence="3">
    <location>
        <begin position="607"/>
        <end position="744"/>
    </location>
</feature>
<dbReference type="Proteomes" id="UP001153620">
    <property type="component" value="Chromosome 2"/>
</dbReference>
<sequence>MANFPDIKQIAGKHIDIYEAYYRAVDPKGTNQIGALEAAGFLKKSGLSDVVLSRVWDLSDPNARGYFDKSSLFVSLKLVSLAQAGEQINIKNLLMETNAPRCGDVPKMKPPPVPKMTNVPPHHLRQTPPINNTDWTVKPDERAKYQQLFISLQPESGILPGNKVKGVLMNSKLPIDTLSTIWELADQDKDGSLDEHEFIVAMHLVYKALDSRAIPSSLPKELQKPKLQQPVDDFGGGEFIANFPTDIVPVAPVIPPSRPPPANIPPPSIQAVPLIPAVPSNASVTMHGDWILTTIEKLKYQEVFEKSDLDKDGLVSGMEIKDIFLKSGLPQNLLAHIWALCDTHQTGKLNNEQFALAMWLIDRKKKGIDPPQVLASEMIPPSMRPNAAPAQPQKPIFTNPELEMISKEIEELTKERHAIEAEVAQKEADIRIKTGEMRSLQSELDTLVATLKQLETQRGEAQKRLDDLQAQQIQIDEVMMIARRQVNRLKEQCHKQEETIKEQETELDSRRLELQKLKEEEKSLESEYDQHLKDKEKISVQLQDTHVAISQVRAMFNQLEEVQRQMKDALALCKVAIEENNPVIVSDYSLSIEPEFRDFKKVLKSPEAEKPRDAFGDESSFNDPFKPTSTMAASSGFDDSFDNKTTGFGDDDSFGNKWNDPFTSQPTHSDPFASNEPAPKETVKDDFDSDPFAMLHAPPKGSKAPESPSPALPPKQAKKPPPRPAPPRPALPKASNDGFGSGFANFDDFDMKASPILNETPFKASMENIKTKVEKTDDASSTTASDFQEDPFKNYRYEDPFLIEDPFKDQNGNAKAAEPVPAVNKFDSFFEKDSFDSDMFGKQDMQDDFDSFNNNNNNNNNSNSNKKVITNTNSNDKFDPFGLSVSETKRAKSSTPTNSFGFEANFANFDAFNNNNTTGSDNSFNDDAWGEVKSTNKTKKVKDSDAKASKLTKFTSDYSDNYEKDLEQVLKRSMLEQ</sequence>
<dbReference type="InterPro" id="IPR011992">
    <property type="entry name" value="EF-hand-dom_pair"/>
</dbReference>
<feature type="domain" description="EH" evidence="4">
    <location>
        <begin position="296"/>
        <end position="385"/>
    </location>
</feature>
<feature type="domain" description="EF-hand" evidence="5">
    <location>
        <begin position="173"/>
        <end position="208"/>
    </location>
</feature>
<dbReference type="Gene3D" id="1.10.287.1490">
    <property type="match status" value="1"/>
</dbReference>
<evidence type="ECO:0000256" key="2">
    <source>
        <dbReference type="SAM" id="Coils"/>
    </source>
</evidence>
<dbReference type="GO" id="GO:0005509">
    <property type="term" value="F:calcium ion binding"/>
    <property type="evidence" value="ECO:0007669"/>
    <property type="project" value="InterPro"/>
</dbReference>
<dbReference type="AlphaFoldDB" id="A0A9N9RVN8"/>
<gene>
    <name evidence="6" type="ORF">CHIRRI_LOCUS7280</name>
</gene>
<dbReference type="SMART" id="SM00054">
    <property type="entry name" value="EFh"/>
    <property type="match status" value="2"/>
</dbReference>
<dbReference type="SMART" id="SM00027">
    <property type="entry name" value="EH"/>
    <property type="match status" value="3"/>
</dbReference>
<dbReference type="Pfam" id="PF12763">
    <property type="entry name" value="EH"/>
    <property type="match status" value="3"/>
</dbReference>
<keyword evidence="1" id="KW-0106">Calcium</keyword>
<proteinExistence type="predicted"/>
<dbReference type="InterPro" id="IPR002048">
    <property type="entry name" value="EF_hand_dom"/>
</dbReference>
<evidence type="ECO:0000313" key="7">
    <source>
        <dbReference type="Proteomes" id="UP001153620"/>
    </source>
</evidence>
<feature type="compositionally biased region" description="Polar residues" evidence="3">
    <location>
        <begin position="619"/>
        <end position="633"/>
    </location>
</feature>
<dbReference type="GO" id="GO:0030132">
    <property type="term" value="C:clathrin coat of coated pit"/>
    <property type="evidence" value="ECO:0007669"/>
    <property type="project" value="TreeGrafter"/>
</dbReference>
<reference evidence="6" key="1">
    <citation type="submission" date="2022-01" db="EMBL/GenBank/DDBJ databases">
        <authorList>
            <person name="King R."/>
        </authorList>
    </citation>
    <scope>NUCLEOTIDE SEQUENCE</scope>
</reference>
<feature type="domain" description="EH" evidence="4">
    <location>
        <begin position="141"/>
        <end position="229"/>
    </location>
</feature>
<dbReference type="PANTHER" id="PTHR11216:SF176">
    <property type="entry name" value="EPIDERMAL GROWTH FACTOR RECEPTOR PATHWAY SUBSTRATE CLONE 15, ISOFORM A"/>
    <property type="match status" value="1"/>
</dbReference>
<dbReference type="OrthoDB" id="524326at2759"/>
<keyword evidence="2" id="KW-0175">Coiled coil</keyword>
<evidence type="ECO:0008006" key="8">
    <source>
        <dbReference type="Google" id="ProtNLM"/>
    </source>
</evidence>
<dbReference type="EMBL" id="OU895878">
    <property type="protein sequence ID" value="CAG9804391.1"/>
    <property type="molecule type" value="Genomic_DNA"/>
</dbReference>
<dbReference type="InterPro" id="IPR018247">
    <property type="entry name" value="EF_Hand_1_Ca_BS"/>
</dbReference>
<feature type="domain" description="EH" evidence="4">
    <location>
        <begin position="14"/>
        <end position="94"/>
    </location>
</feature>
<dbReference type="PROSITE" id="PS50222">
    <property type="entry name" value="EF_HAND_2"/>
    <property type="match status" value="2"/>
</dbReference>
<dbReference type="CDD" id="cd00052">
    <property type="entry name" value="EH"/>
    <property type="match status" value="3"/>
</dbReference>
<dbReference type="GO" id="GO:0045296">
    <property type="term" value="F:cadherin binding"/>
    <property type="evidence" value="ECO:0007669"/>
    <property type="project" value="TreeGrafter"/>
</dbReference>
<evidence type="ECO:0000259" key="4">
    <source>
        <dbReference type="PROSITE" id="PS50031"/>
    </source>
</evidence>
<evidence type="ECO:0000256" key="3">
    <source>
        <dbReference type="SAM" id="MobiDB-lite"/>
    </source>
</evidence>
<dbReference type="GO" id="GO:0016197">
    <property type="term" value="P:endosomal transport"/>
    <property type="evidence" value="ECO:0007669"/>
    <property type="project" value="TreeGrafter"/>
</dbReference>
<dbReference type="Gene3D" id="1.10.238.10">
    <property type="entry name" value="EF-hand"/>
    <property type="match status" value="3"/>
</dbReference>
<evidence type="ECO:0000259" key="5">
    <source>
        <dbReference type="PROSITE" id="PS50222"/>
    </source>
</evidence>
<evidence type="ECO:0000313" key="6">
    <source>
        <dbReference type="EMBL" id="CAG9804391.1"/>
    </source>
</evidence>
<dbReference type="SUPFAM" id="SSF47473">
    <property type="entry name" value="EF-hand"/>
    <property type="match status" value="3"/>
</dbReference>
<evidence type="ECO:0000256" key="1">
    <source>
        <dbReference type="ARBA" id="ARBA00022837"/>
    </source>
</evidence>
<dbReference type="PANTHER" id="PTHR11216">
    <property type="entry name" value="EH DOMAIN"/>
    <property type="match status" value="1"/>
</dbReference>
<feature type="compositionally biased region" description="Basic and acidic residues" evidence="3">
    <location>
        <begin position="769"/>
        <end position="778"/>
    </location>
</feature>
<dbReference type="FunFam" id="1.10.238.10:FF:000271">
    <property type="entry name" value="Epidermal growth factor receptor substrate 15 homolog"/>
    <property type="match status" value="1"/>
</dbReference>
<protein>
    <recommendedName>
        <fullName evidence="8">Epidermal growth factor receptor substrate 15-like 1</fullName>
    </recommendedName>
</protein>
<dbReference type="PROSITE" id="PS50031">
    <property type="entry name" value="EH"/>
    <property type="match status" value="3"/>
</dbReference>
<accession>A0A9N9RVN8</accession>
<feature type="region of interest" description="Disordered" evidence="3">
    <location>
        <begin position="843"/>
        <end position="881"/>
    </location>
</feature>
<feature type="region of interest" description="Disordered" evidence="3">
    <location>
        <begin position="759"/>
        <end position="791"/>
    </location>
</feature>
<name>A0A9N9RVN8_9DIPT</name>
<organism evidence="6 7">
    <name type="scientific">Chironomus riparius</name>
    <dbReference type="NCBI Taxonomy" id="315576"/>
    <lineage>
        <taxon>Eukaryota</taxon>
        <taxon>Metazoa</taxon>
        <taxon>Ecdysozoa</taxon>
        <taxon>Arthropoda</taxon>
        <taxon>Hexapoda</taxon>
        <taxon>Insecta</taxon>
        <taxon>Pterygota</taxon>
        <taxon>Neoptera</taxon>
        <taxon>Endopterygota</taxon>
        <taxon>Diptera</taxon>
        <taxon>Nematocera</taxon>
        <taxon>Chironomoidea</taxon>
        <taxon>Chironomidae</taxon>
        <taxon>Chironominae</taxon>
        <taxon>Chironomus</taxon>
    </lineage>
</organism>
<feature type="region of interest" description="Disordered" evidence="3">
    <location>
        <begin position="915"/>
        <end position="946"/>
    </location>
</feature>
<feature type="domain" description="EF-hand" evidence="5">
    <location>
        <begin position="295"/>
        <end position="330"/>
    </location>
</feature>
<dbReference type="InterPro" id="IPR000261">
    <property type="entry name" value="EH_dom"/>
</dbReference>
<keyword evidence="7" id="KW-1185">Reference proteome</keyword>
<dbReference type="GO" id="GO:0006897">
    <property type="term" value="P:endocytosis"/>
    <property type="evidence" value="ECO:0007669"/>
    <property type="project" value="TreeGrafter"/>
</dbReference>
<dbReference type="PROSITE" id="PS00018">
    <property type="entry name" value="EF_HAND_1"/>
    <property type="match status" value="2"/>
</dbReference>
<reference evidence="6" key="2">
    <citation type="submission" date="2022-10" db="EMBL/GenBank/DDBJ databases">
        <authorList>
            <consortium name="ENA_rothamsted_submissions"/>
            <consortium name="culmorum"/>
            <person name="King R."/>
        </authorList>
    </citation>
    <scope>NUCLEOTIDE SEQUENCE</scope>
</reference>